<dbReference type="Proteomes" id="UP000429607">
    <property type="component" value="Unassembled WGS sequence"/>
</dbReference>
<accession>A0A6A3MJF1</accession>
<gene>
    <name evidence="3" type="ORF">PR001_g10461</name>
    <name evidence="2" type="ORF">PR002_g10488</name>
</gene>
<sequence>MSITQPVNPASTSLACSILLHSLPACCSPYSAGGGHQSQSPLTLEFTPSLSSTA</sequence>
<name>A0A6A3MJF1_9STRA</name>
<evidence type="ECO:0000313" key="5">
    <source>
        <dbReference type="Proteomes" id="UP000435112"/>
    </source>
</evidence>
<evidence type="ECO:0000313" key="3">
    <source>
        <dbReference type="EMBL" id="KAE9032760.1"/>
    </source>
</evidence>
<dbReference type="AlphaFoldDB" id="A0A6A3MJF1"/>
<dbReference type="Proteomes" id="UP000435112">
    <property type="component" value="Unassembled WGS sequence"/>
</dbReference>
<dbReference type="EMBL" id="QXFV01000614">
    <property type="protein sequence ID" value="KAE9032760.1"/>
    <property type="molecule type" value="Genomic_DNA"/>
</dbReference>
<comment type="caution">
    <text evidence="3">The sequence shown here is derived from an EMBL/GenBank/DDBJ whole genome shotgun (WGS) entry which is preliminary data.</text>
</comment>
<dbReference type="EMBL" id="QXFU01000595">
    <property type="protein sequence ID" value="KAE9028136.1"/>
    <property type="molecule type" value="Genomic_DNA"/>
</dbReference>
<evidence type="ECO:0000313" key="2">
    <source>
        <dbReference type="EMBL" id="KAE9028136.1"/>
    </source>
</evidence>
<organism evidence="3 4">
    <name type="scientific">Phytophthora rubi</name>
    <dbReference type="NCBI Taxonomy" id="129364"/>
    <lineage>
        <taxon>Eukaryota</taxon>
        <taxon>Sar</taxon>
        <taxon>Stramenopiles</taxon>
        <taxon>Oomycota</taxon>
        <taxon>Peronosporomycetes</taxon>
        <taxon>Peronosporales</taxon>
        <taxon>Peronosporaceae</taxon>
        <taxon>Phytophthora</taxon>
    </lineage>
</organism>
<proteinExistence type="predicted"/>
<feature type="region of interest" description="Disordered" evidence="1">
    <location>
        <begin position="31"/>
        <end position="54"/>
    </location>
</feature>
<protein>
    <submittedName>
        <fullName evidence="3">Uncharacterized protein</fullName>
    </submittedName>
</protein>
<evidence type="ECO:0000313" key="4">
    <source>
        <dbReference type="Proteomes" id="UP000429607"/>
    </source>
</evidence>
<evidence type="ECO:0000256" key="1">
    <source>
        <dbReference type="SAM" id="MobiDB-lite"/>
    </source>
</evidence>
<reference evidence="4 5" key="1">
    <citation type="submission" date="2018-09" db="EMBL/GenBank/DDBJ databases">
        <title>Genomic investigation of the strawberry pathogen Phytophthora fragariae indicates pathogenicity is determined by transcriptional variation in three key races.</title>
        <authorList>
            <person name="Adams T.M."/>
            <person name="Armitage A.D."/>
            <person name="Sobczyk M.K."/>
            <person name="Bates H.J."/>
            <person name="Dunwell J.M."/>
            <person name="Nellist C.F."/>
            <person name="Harrison R.J."/>
        </authorList>
    </citation>
    <scope>NUCLEOTIDE SEQUENCE [LARGE SCALE GENOMIC DNA]</scope>
    <source>
        <strain evidence="3 4">SCRP249</strain>
        <strain evidence="2 5">SCRP324</strain>
    </source>
</reference>
<feature type="compositionally biased region" description="Polar residues" evidence="1">
    <location>
        <begin position="37"/>
        <end position="54"/>
    </location>
</feature>